<dbReference type="Pfam" id="PF00884">
    <property type="entry name" value="Sulfatase"/>
    <property type="match status" value="1"/>
</dbReference>
<keyword evidence="3" id="KW-0812">Transmembrane</keyword>
<dbReference type="GO" id="GO:0005886">
    <property type="term" value="C:plasma membrane"/>
    <property type="evidence" value="ECO:0007669"/>
    <property type="project" value="UniProtKB-SubCell"/>
</dbReference>
<keyword evidence="4" id="KW-1133">Transmembrane helix</keyword>
<reference evidence="7 8" key="1">
    <citation type="submission" date="2020-10" db="EMBL/GenBank/DDBJ databases">
        <title>Connecting structure to function with the recovery of over 1000 high-quality activated sludge metagenome-assembled genomes encoding full-length rRNA genes using long-read sequencing.</title>
        <authorList>
            <person name="Singleton C.M."/>
            <person name="Petriglieri F."/>
            <person name="Kristensen J.M."/>
            <person name="Kirkegaard R.H."/>
            <person name="Michaelsen T.Y."/>
            <person name="Andersen M.H."/>
            <person name="Karst S.M."/>
            <person name="Dueholm M.S."/>
            <person name="Nielsen P.H."/>
            <person name="Albertsen M."/>
        </authorList>
    </citation>
    <scope>NUCLEOTIDE SEQUENCE [LARGE SCALE GENOMIC DNA]</scope>
    <source>
        <strain evidence="7">Ribe_18-Q3-R11-54_BAT3C.373</strain>
    </source>
</reference>
<comment type="subcellular location">
    <subcellularLocation>
        <location evidence="1">Cell membrane</location>
        <topology evidence="1">Multi-pass membrane protein</topology>
    </subcellularLocation>
</comment>
<keyword evidence="2" id="KW-1003">Cell membrane</keyword>
<gene>
    <name evidence="7" type="ORF">IPO85_20575</name>
</gene>
<evidence type="ECO:0000313" key="8">
    <source>
        <dbReference type="Proteomes" id="UP000808349"/>
    </source>
</evidence>
<feature type="domain" description="Sulfatase N-terminal" evidence="6">
    <location>
        <begin position="69"/>
        <end position="355"/>
    </location>
</feature>
<dbReference type="CDD" id="cd16015">
    <property type="entry name" value="LTA_synthase"/>
    <property type="match status" value="1"/>
</dbReference>
<evidence type="ECO:0000256" key="5">
    <source>
        <dbReference type="ARBA" id="ARBA00023136"/>
    </source>
</evidence>
<accession>A0A9D7SDF0</accession>
<proteinExistence type="predicted"/>
<dbReference type="SUPFAM" id="SSF53649">
    <property type="entry name" value="Alkaline phosphatase-like"/>
    <property type="match status" value="1"/>
</dbReference>
<evidence type="ECO:0000256" key="2">
    <source>
        <dbReference type="ARBA" id="ARBA00022475"/>
    </source>
</evidence>
<dbReference type="Gene3D" id="3.40.720.10">
    <property type="entry name" value="Alkaline Phosphatase, subunit A"/>
    <property type="match status" value="1"/>
</dbReference>
<dbReference type="PANTHER" id="PTHR47371">
    <property type="entry name" value="LIPOTEICHOIC ACID SYNTHASE"/>
    <property type="match status" value="1"/>
</dbReference>
<organism evidence="7 8">
    <name type="scientific">Candidatus Defluviibacterium haderslevense</name>
    <dbReference type="NCBI Taxonomy" id="2981993"/>
    <lineage>
        <taxon>Bacteria</taxon>
        <taxon>Pseudomonadati</taxon>
        <taxon>Bacteroidota</taxon>
        <taxon>Saprospiria</taxon>
        <taxon>Saprospirales</taxon>
        <taxon>Saprospiraceae</taxon>
        <taxon>Candidatus Defluviibacterium</taxon>
    </lineage>
</organism>
<dbReference type="EMBL" id="JADKFW010000021">
    <property type="protein sequence ID" value="MBK9719864.1"/>
    <property type="molecule type" value="Genomic_DNA"/>
</dbReference>
<dbReference type="InterPro" id="IPR017850">
    <property type="entry name" value="Alkaline_phosphatase_core_sf"/>
</dbReference>
<evidence type="ECO:0000256" key="1">
    <source>
        <dbReference type="ARBA" id="ARBA00004651"/>
    </source>
</evidence>
<name>A0A9D7SDF0_9BACT</name>
<sequence length="581" mass="67591">MNKSVFFYRNSFSYFLNGSDELSKMVGIGSKYQAIFPRPDNITNSYPLLHKMDTFNTMGKYFIHSGKTPNICILIIEGLGDKFISNYKGINLMPFLDSLKFQSLYWDRFFTVGERSFAAVPSLTGSLPYGERGFMFLDQLPLHHTLMNVLNPNHYSSTYFIGQGAWFHNTDALFKYSNAKCIFDKDSFDQRFQKIIVGQDKFFWGYNDKDLFEQSIQVVKKQGFNTRLDVYFTGSSHAPFQIADESTYQQRFMDLIPVNSPYKLHFEKYKQQYLSLMFLDDALRNFIYAYQQLPEFANTIFILTGDHPMTEIPIENSLWRYHVPLLMYSPLLKQPQTFHEVGSHLDLYETLLSYLSHDYGINIPDYSSALGHKLLFEPSYNDDKTIAFMNDNREIIDLFDNGIFLSNKSQLAKVDSNFNLIPFDDAVVKDSMINKLNCFQLMCRYTCQFNKILPPKDYFNGIGKKDYKVLYNDSKHVSNDEFVELSKDIEINHQSILIQLDLELSNVMNSSCLFVVQAVDSKDSTLYWEGLQMKPEETRQTFSVKVPSLPIQGGAHKLKLYLWNKDKLPCGYNHLDIKLYQ</sequence>
<keyword evidence="5" id="KW-0472">Membrane</keyword>
<dbReference type="AlphaFoldDB" id="A0A9D7SDF0"/>
<dbReference type="PANTHER" id="PTHR47371:SF3">
    <property type="entry name" value="PHOSPHOGLYCEROL TRANSFERASE I"/>
    <property type="match status" value="1"/>
</dbReference>
<evidence type="ECO:0000256" key="3">
    <source>
        <dbReference type="ARBA" id="ARBA00022692"/>
    </source>
</evidence>
<evidence type="ECO:0000313" key="7">
    <source>
        <dbReference type="EMBL" id="MBK9719864.1"/>
    </source>
</evidence>
<dbReference type="Proteomes" id="UP000808349">
    <property type="component" value="Unassembled WGS sequence"/>
</dbReference>
<evidence type="ECO:0000256" key="4">
    <source>
        <dbReference type="ARBA" id="ARBA00022989"/>
    </source>
</evidence>
<dbReference type="InterPro" id="IPR050448">
    <property type="entry name" value="OpgB/LTA_synthase_biosynth"/>
</dbReference>
<protein>
    <submittedName>
        <fullName evidence="7">LTA synthase family protein</fullName>
    </submittedName>
</protein>
<comment type="caution">
    <text evidence="7">The sequence shown here is derived from an EMBL/GenBank/DDBJ whole genome shotgun (WGS) entry which is preliminary data.</text>
</comment>
<dbReference type="InterPro" id="IPR000917">
    <property type="entry name" value="Sulfatase_N"/>
</dbReference>
<evidence type="ECO:0000259" key="6">
    <source>
        <dbReference type="Pfam" id="PF00884"/>
    </source>
</evidence>